<dbReference type="VEuPathDB" id="MicrosporidiaDB:NCER_100806"/>
<comment type="subcellular location">
    <subcellularLocation>
        <location evidence="5">Cytoplasm</location>
    </subcellularLocation>
    <subcellularLocation>
        <location evidence="5">Nucleus</location>
    </subcellularLocation>
</comment>
<comment type="subunit">
    <text evidence="5">Binds to RNA polymerase II.</text>
</comment>
<evidence type="ECO:0000256" key="2">
    <source>
        <dbReference type="ARBA" id="ARBA00022741"/>
    </source>
</evidence>
<dbReference type="GO" id="GO:0003924">
    <property type="term" value="F:GTPase activity"/>
    <property type="evidence" value="ECO:0007669"/>
    <property type="project" value="TreeGrafter"/>
</dbReference>
<dbReference type="Gene3D" id="3.40.50.300">
    <property type="entry name" value="P-loop containing nucleotide triphosphate hydrolases"/>
    <property type="match status" value="1"/>
</dbReference>
<dbReference type="InterPro" id="IPR027417">
    <property type="entry name" value="P-loop_NTPase"/>
</dbReference>
<dbReference type="GO" id="GO:0005737">
    <property type="term" value="C:cytoplasm"/>
    <property type="evidence" value="ECO:0007669"/>
    <property type="project" value="UniProtKB-SubCell"/>
</dbReference>
<dbReference type="KEGG" id="nce:NCER_100806"/>
<keyword evidence="6" id="KW-1133">Transmembrane helix</keyword>
<evidence type="ECO:0000256" key="5">
    <source>
        <dbReference type="RuleBase" id="RU365059"/>
    </source>
</evidence>
<evidence type="ECO:0000256" key="6">
    <source>
        <dbReference type="SAM" id="Phobius"/>
    </source>
</evidence>
<name>C4V8H9_VAIC1</name>
<sequence>MCLHNHYFLWISGTLCIFLLIFSPFMIYCEIVIGPPGSGKSTYVQKKAEDIKHRNPYLINLDPGNIYTGLYDYNVSCTVKDYQIKNKMGPNGATKNILKDFVNNIEDFYYNFLENRENYLIIDLPGQVEFFITGDSLTRLIHFLTKKDINVVIVNLIDLVFFNTSLLSSYLFTYISIFRMEVPFICVISKCDKYNMYDMEYSLEDIASLKVLDLLKTNEKYEKMVSSFLSDYFVYNFHVLNYKDKNTTKLLQLNIDKSSGYFFSEEFEERENYFKDLNPENIFELYNK</sequence>
<dbReference type="OMA" id="ATHNYFL"/>
<protein>
    <recommendedName>
        <fullName evidence="5">GPN-loop GTPase</fullName>
        <ecNumber evidence="5">3.6.5.-</ecNumber>
    </recommendedName>
</protein>
<organism evidence="8">
    <name type="scientific">Vairimorpha ceranae (strain BRL01)</name>
    <name type="common">Microsporidian parasite</name>
    <name type="synonym">Nosema ceranae</name>
    <dbReference type="NCBI Taxonomy" id="578460"/>
    <lineage>
        <taxon>Eukaryota</taxon>
        <taxon>Fungi</taxon>
        <taxon>Fungi incertae sedis</taxon>
        <taxon>Microsporidia</taxon>
        <taxon>Nosematidae</taxon>
        <taxon>Vairimorpha</taxon>
    </lineage>
</organism>
<dbReference type="OrthoDB" id="5839at2759"/>
<keyword evidence="6" id="KW-0812">Transmembrane</keyword>
<evidence type="ECO:0000256" key="1">
    <source>
        <dbReference type="ARBA" id="ARBA00005290"/>
    </source>
</evidence>
<evidence type="ECO:0000313" key="8">
    <source>
        <dbReference type="Proteomes" id="UP000009082"/>
    </source>
</evidence>
<dbReference type="PANTHER" id="PTHR21231:SF8">
    <property type="entry name" value="GPN-LOOP GTPASE 1"/>
    <property type="match status" value="1"/>
</dbReference>
<dbReference type="STRING" id="578460.C4V8H9"/>
<comment type="similarity">
    <text evidence="1 5">Belongs to the GPN-loop GTPase family.</text>
</comment>
<dbReference type="HOGENOM" id="CLU_037460_0_2_1"/>
<dbReference type="AlphaFoldDB" id="C4V8H9"/>
<keyword evidence="6" id="KW-0472">Membrane</keyword>
<reference evidence="8" key="1">
    <citation type="journal article" date="2009" name="PLoS Pathog.">
        <title>Genomic analyses of the microsporidian Nosema ceranae, an emergent pathogen of honey bees.</title>
        <authorList>
            <person name="Cornman R.S."/>
            <person name="Chen Y.P."/>
            <person name="Schatz M.C."/>
            <person name="Street C."/>
            <person name="Zhao Y."/>
            <person name="Desany B."/>
            <person name="Egholm M."/>
            <person name="Hutchison S."/>
            <person name="Pettis J.S."/>
            <person name="Lipkin W.I."/>
            <person name="Evans J.D."/>
        </authorList>
    </citation>
    <scope>NUCLEOTIDE SEQUENCE [LARGE SCALE GENOMIC DNA]</scope>
    <source>
        <strain evidence="8">BRL01</strain>
    </source>
</reference>
<keyword evidence="2 5" id="KW-0547">Nucleotide-binding</keyword>
<dbReference type="InterPro" id="IPR004130">
    <property type="entry name" value="Gpn"/>
</dbReference>
<dbReference type="GO" id="GO:0005634">
    <property type="term" value="C:nucleus"/>
    <property type="evidence" value="ECO:0007669"/>
    <property type="project" value="UniProtKB-SubCell"/>
</dbReference>
<feature type="transmembrane region" description="Helical" evidence="6">
    <location>
        <begin position="7"/>
        <end position="28"/>
    </location>
</feature>
<accession>C4V8H9</accession>
<dbReference type="FunCoup" id="C4V8H9">
    <property type="interactions" value="225"/>
</dbReference>
<proteinExistence type="inferred from homology"/>
<dbReference type="Pfam" id="PF03029">
    <property type="entry name" value="ATP_bind_1"/>
    <property type="match status" value="1"/>
</dbReference>
<keyword evidence="5" id="KW-0963">Cytoplasm</keyword>
<dbReference type="GO" id="GO:0005525">
    <property type="term" value="F:GTP binding"/>
    <property type="evidence" value="ECO:0007669"/>
    <property type="project" value="UniProtKB-KW"/>
</dbReference>
<comment type="function">
    <text evidence="5">Small GTPase required for proper nuclear import of RNA polymerase II (RNAPII). May act at an RNAP assembly step prior to nuclear import.</text>
</comment>
<evidence type="ECO:0000256" key="4">
    <source>
        <dbReference type="ARBA" id="ARBA00023134"/>
    </source>
</evidence>
<keyword evidence="3 5" id="KW-0378">Hydrolase</keyword>
<evidence type="ECO:0000313" key="7">
    <source>
        <dbReference type="EMBL" id="EEQ82474.1"/>
    </source>
</evidence>
<dbReference type="PANTHER" id="PTHR21231">
    <property type="entry name" value="XPA-BINDING PROTEIN 1-RELATED"/>
    <property type="match status" value="1"/>
</dbReference>
<keyword evidence="4 5" id="KW-0342">GTP-binding</keyword>
<dbReference type="EC" id="3.6.5.-" evidence="5"/>
<dbReference type="Proteomes" id="UP000009082">
    <property type="component" value="Unassembled WGS sequence"/>
</dbReference>
<dbReference type="EMBL" id="ACOL01000054">
    <property type="protein sequence ID" value="EEQ82474.1"/>
    <property type="molecule type" value="Genomic_DNA"/>
</dbReference>
<gene>
    <name evidence="7" type="ORF">NCER_100806</name>
</gene>
<evidence type="ECO:0000256" key="3">
    <source>
        <dbReference type="ARBA" id="ARBA00022801"/>
    </source>
</evidence>
<dbReference type="InParanoid" id="C4V8H9"/>
<dbReference type="SUPFAM" id="SSF52540">
    <property type="entry name" value="P-loop containing nucleoside triphosphate hydrolases"/>
    <property type="match status" value="1"/>
</dbReference>